<evidence type="ECO:0000256" key="2">
    <source>
        <dbReference type="ARBA" id="ARBA00022730"/>
    </source>
</evidence>
<keyword evidence="10" id="KW-0934">Plastid</keyword>
<dbReference type="SMART" id="SM01390">
    <property type="entry name" value="Ribosomal_S4"/>
    <property type="match status" value="1"/>
</dbReference>
<protein>
    <submittedName>
        <fullName evidence="10">Ribosomal protein S4</fullName>
    </submittedName>
</protein>
<feature type="compositionally biased region" description="Polar residues" evidence="7">
    <location>
        <begin position="22"/>
        <end position="42"/>
    </location>
</feature>
<dbReference type="InterPro" id="IPR001912">
    <property type="entry name" value="Ribosomal_uS4_N"/>
</dbReference>
<dbReference type="NCBIfam" id="NF003717">
    <property type="entry name" value="PRK05327.1"/>
    <property type="match status" value="1"/>
</dbReference>
<feature type="domain" description="RNA-binding S4" evidence="8">
    <location>
        <begin position="91"/>
        <end position="155"/>
    </location>
</feature>
<evidence type="ECO:0000256" key="7">
    <source>
        <dbReference type="SAM" id="MobiDB-lite"/>
    </source>
</evidence>
<dbReference type="Gene3D" id="1.10.1050.10">
    <property type="entry name" value="Ribosomal Protein S4 Delta 41, Chain A, domain 1"/>
    <property type="match status" value="1"/>
</dbReference>
<dbReference type="GO" id="GO:0015935">
    <property type="term" value="C:small ribosomal subunit"/>
    <property type="evidence" value="ECO:0007669"/>
    <property type="project" value="InterPro"/>
</dbReference>
<sequence>MSRYRGPRLRITRRLGDLPGLTTKTSNKLNSPGQHGASSSKKFSQYALQLREKQKLRYNYGVTERQLLNYVKKSRKGKGSSGVLLLTLLEMRADNIVFRLGLAPTIPSARQLITHGHILINGKASSSPSYLCQKNDVISVQNSDVSKNLAKNFIETYGNSLTVPSHLSFNRDLLEGKINDLVNRNSISLVINELLVVEYYSRKV</sequence>
<evidence type="ECO:0000256" key="4">
    <source>
        <dbReference type="ARBA" id="ARBA00022980"/>
    </source>
</evidence>
<dbReference type="GO" id="GO:0003735">
    <property type="term" value="F:structural constituent of ribosome"/>
    <property type="evidence" value="ECO:0007669"/>
    <property type="project" value="InterPro"/>
</dbReference>
<dbReference type="SUPFAM" id="SSF55174">
    <property type="entry name" value="Alpha-L RNA-binding motif"/>
    <property type="match status" value="1"/>
</dbReference>
<dbReference type="NCBIfam" id="TIGR01017">
    <property type="entry name" value="rpsD_bact"/>
    <property type="match status" value="1"/>
</dbReference>
<name>I0J3P2_9EUGL</name>
<dbReference type="EMBL" id="HE605038">
    <property type="protein sequence ID" value="CCE26515.1"/>
    <property type="molecule type" value="Genomic_DNA"/>
</dbReference>
<proteinExistence type="inferred from homology"/>
<dbReference type="GO" id="GO:0006412">
    <property type="term" value="P:translation"/>
    <property type="evidence" value="ECO:0007669"/>
    <property type="project" value="InterPro"/>
</dbReference>
<dbReference type="InterPro" id="IPR022801">
    <property type="entry name" value="Ribosomal_uS4"/>
</dbReference>
<evidence type="ECO:0000256" key="6">
    <source>
        <dbReference type="PROSITE-ProRule" id="PRU00182"/>
    </source>
</evidence>
<evidence type="ECO:0000259" key="9">
    <source>
        <dbReference type="SMART" id="SM01390"/>
    </source>
</evidence>
<dbReference type="HAMAP" id="MF_01306_B">
    <property type="entry name" value="Ribosomal_uS4_B"/>
    <property type="match status" value="1"/>
</dbReference>
<dbReference type="InterPro" id="IPR002942">
    <property type="entry name" value="S4_RNA-bd"/>
</dbReference>
<dbReference type="GO" id="GO:0019843">
    <property type="term" value="F:rRNA binding"/>
    <property type="evidence" value="ECO:0007669"/>
    <property type="project" value="UniProtKB-KW"/>
</dbReference>
<geneLocation type="plastid" evidence="10"/>
<feature type="domain" description="Small ribosomal subunit protein uS4 N-terminal" evidence="9">
    <location>
        <begin position="3"/>
        <end position="90"/>
    </location>
</feature>
<dbReference type="InterPro" id="IPR036986">
    <property type="entry name" value="S4_RNA-bd_sf"/>
</dbReference>
<evidence type="ECO:0000259" key="8">
    <source>
        <dbReference type="SMART" id="SM00363"/>
    </source>
</evidence>
<evidence type="ECO:0000256" key="3">
    <source>
        <dbReference type="ARBA" id="ARBA00022884"/>
    </source>
</evidence>
<evidence type="ECO:0000256" key="1">
    <source>
        <dbReference type="ARBA" id="ARBA00007465"/>
    </source>
</evidence>
<organism evidence="10">
    <name type="scientific">Eutreptiella gymnastica</name>
    <dbReference type="NCBI Taxonomy" id="73025"/>
    <lineage>
        <taxon>Eukaryota</taxon>
        <taxon>Discoba</taxon>
        <taxon>Euglenozoa</taxon>
        <taxon>Euglenida</taxon>
        <taxon>Spirocuta</taxon>
        <taxon>Euglenophyceae</taxon>
        <taxon>Eutreptiales</taxon>
        <taxon>Eutreptiaceae</taxon>
        <taxon>Eutreptiella</taxon>
    </lineage>
</organism>
<dbReference type="Gene3D" id="3.10.290.10">
    <property type="entry name" value="RNA-binding S4 domain"/>
    <property type="match status" value="1"/>
</dbReference>
<feature type="region of interest" description="Disordered" evidence="7">
    <location>
        <begin position="15"/>
        <end position="42"/>
    </location>
</feature>
<dbReference type="RefSeq" id="YP_006234227.1">
    <property type="nucleotide sequence ID" value="NC_017754.2"/>
</dbReference>
<comment type="similarity">
    <text evidence="1">Belongs to the universal ribosomal protein uS4 family.</text>
</comment>
<dbReference type="CDD" id="cd00165">
    <property type="entry name" value="S4"/>
    <property type="match status" value="1"/>
</dbReference>
<keyword evidence="3 6" id="KW-0694">RNA-binding</keyword>
<dbReference type="PANTHER" id="PTHR11831">
    <property type="entry name" value="30S 40S RIBOSOMAL PROTEIN"/>
    <property type="match status" value="1"/>
</dbReference>
<dbReference type="FunFam" id="3.10.290.10:FF:000001">
    <property type="entry name" value="30S ribosomal protein S4"/>
    <property type="match status" value="1"/>
</dbReference>
<dbReference type="PROSITE" id="PS50889">
    <property type="entry name" value="S4"/>
    <property type="match status" value="1"/>
</dbReference>
<dbReference type="AlphaFoldDB" id="I0J3P2"/>
<reference evidence="10" key="1">
    <citation type="journal article" date="2012" name="PLoS ONE">
        <title>The plastid genome of eutreptiella provides a window into the process of secondary endosymbiosis of plastid in euglenids.</title>
        <authorList>
            <person name="Hrda S."/>
            <person name="Fousek J."/>
            <person name="Szabova J."/>
            <person name="Hampl V."/>
            <person name="Vlcek C."/>
        </authorList>
    </citation>
    <scope>NUCLEOTIDE SEQUENCE</scope>
    <source>
        <strain evidence="10">K-0333</strain>
    </source>
</reference>
<dbReference type="Pfam" id="PF00163">
    <property type="entry name" value="Ribosomal_S4"/>
    <property type="match status" value="1"/>
</dbReference>
<dbReference type="Pfam" id="PF01479">
    <property type="entry name" value="S4"/>
    <property type="match status" value="1"/>
</dbReference>
<dbReference type="GO" id="GO:0042274">
    <property type="term" value="P:ribosomal small subunit biogenesis"/>
    <property type="evidence" value="ECO:0007669"/>
    <property type="project" value="TreeGrafter"/>
</dbReference>
<dbReference type="GeneID" id="12355009"/>
<evidence type="ECO:0000256" key="5">
    <source>
        <dbReference type="ARBA" id="ARBA00023274"/>
    </source>
</evidence>
<keyword evidence="2" id="KW-0699">rRNA-binding</keyword>
<keyword evidence="5" id="KW-0687">Ribonucleoprotein</keyword>
<dbReference type="SMART" id="SM00363">
    <property type="entry name" value="S4"/>
    <property type="match status" value="1"/>
</dbReference>
<dbReference type="PANTHER" id="PTHR11831:SF4">
    <property type="entry name" value="SMALL RIBOSOMAL SUBUNIT PROTEIN US4M"/>
    <property type="match status" value="1"/>
</dbReference>
<keyword evidence="4 10" id="KW-0689">Ribosomal protein</keyword>
<accession>I0J3P2</accession>
<evidence type="ECO:0000313" key="10">
    <source>
        <dbReference type="EMBL" id="CCE26515.1"/>
    </source>
</evidence>
<dbReference type="InterPro" id="IPR005709">
    <property type="entry name" value="Ribosomal_uS4_bac-type"/>
</dbReference>
<gene>
    <name evidence="10" type="primary">rps4</name>
</gene>
<dbReference type="FunFam" id="1.10.1050.10:FF:000002">
    <property type="entry name" value="30S ribosomal protein S4, chloroplastic"/>
    <property type="match status" value="1"/>
</dbReference>